<reference evidence="5" key="2">
    <citation type="submission" date="2019-10" db="EMBL/GenBank/DDBJ databases">
        <title>A de novo genome assembly of a pear dwarfing rootstock.</title>
        <authorList>
            <person name="Wang F."/>
            <person name="Wang J."/>
            <person name="Li S."/>
            <person name="Zhang Y."/>
            <person name="Fang M."/>
            <person name="Ma L."/>
            <person name="Zhao Y."/>
            <person name="Jiang S."/>
        </authorList>
    </citation>
    <scope>NUCLEOTIDE SEQUENCE [LARGE SCALE GENOMIC DNA]</scope>
</reference>
<dbReference type="GO" id="GO:0003676">
    <property type="term" value="F:nucleic acid binding"/>
    <property type="evidence" value="ECO:0007669"/>
    <property type="project" value="InterPro"/>
</dbReference>
<keyword evidence="2" id="KW-0806">Transcription termination</keyword>
<evidence type="ECO:0000313" key="5">
    <source>
        <dbReference type="Proteomes" id="UP000327157"/>
    </source>
</evidence>
<keyword evidence="5" id="KW-1185">Reference proteome</keyword>
<keyword evidence="2" id="KW-0805">Transcription regulation</keyword>
<reference evidence="4 5" key="3">
    <citation type="submission" date="2019-11" db="EMBL/GenBank/DDBJ databases">
        <title>A de novo genome assembly of a pear dwarfing rootstock.</title>
        <authorList>
            <person name="Wang F."/>
            <person name="Wang J."/>
            <person name="Li S."/>
            <person name="Zhang Y."/>
            <person name="Fang M."/>
            <person name="Ma L."/>
            <person name="Zhao Y."/>
            <person name="Jiang S."/>
        </authorList>
    </citation>
    <scope>NUCLEOTIDE SEQUENCE [LARGE SCALE GENOMIC DNA]</scope>
    <source>
        <strain evidence="4">S2</strain>
        <tissue evidence="4">Leaf</tissue>
    </source>
</reference>
<dbReference type="Pfam" id="PF02536">
    <property type="entry name" value="mTERF"/>
    <property type="match status" value="2"/>
</dbReference>
<sequence>MAALFNLKAGRLGYSLFSKTKRFVGRVGDLKPSHFPLQNLLLCRHFTSKLSETHHDSTVNYLINSCGLSPEGAILASKWVKLRSSKRADSVLSFLRNHGFSKTQISKMVRTHPHFLNSNPEKTLLPKLEFFTSLGVSEEDLATTVEHEPMLLARSLEKQILPTYNFLRRMISGGKIASVFRNCSRVFLEGHSKNVEPNIGILRESGMPQSCISLLVAHFTQALMQNRKKFAQVVGEVKQMGFDMEKSMSVMAIKALSSANSKSIWTRNCEVYKRWGWSDDDVLSAFKRYPCCMTKSEKKIMQVMEFVVNKMELSSQMILKAPVTMGYSLEKRIIPRLSVVKVLTLKGLMDENRNLGSVLCFTEKQFLERFVTRYRAEVPQLSSVYQGKAAIQDV</sequence>
<dbReference type="PANTHER" id="PTHR13068:SF133">
    <property type="entry name" value="MITOCHONDRIAL TRANSCRIPTION TERMINATION FACTOR FAMILY PROTEIN"/>
    <property type="match status" value="1"/>
</dbReference>
<comment type="similarity">
    <text evidence="1">Belongs to the mTERF family.</text>
</comment>
<evidence type="ECO:0000256" key="1">
    <source>
        <dbReference type="ARBA" id="ARBA00007692"/>
    </source>
</evidence>
<gene>
    <name evidence="4" type="ORF">D8674_020982</name>
</gene>
<protein>
    <submittedName>
        <fullName evidence="4">Uncharacterized protein</fullName>
    </submittedName>
</protein>
<name>A0A5N5HVH7_9ROSA</name>
<dbReference type="Gene3D" id="1.25.70.10">
    <property type="entry name" value="Transcription termination factor 3, mitochondrial"/>
    <property type="match status" value="1"/>
</dbReference>
<evidence type="ECO:0000256" key="2">
    <source>
        <dbReference type="ARBA" id="ARBA00022472"/>
    </source>
</evidence>
<organism evidence="4 5">
    <name type="scientific">Pyrus ussuriensis x Pyrus communis</name>
    <dbReference type="NCBI Taxonomy" id="2448454"/>
    <lineage>
        <taxon>Eukaryota</taxon>
        <taxon>Viridiplantae</taxon>
        <taxon>Streptophyta</taxon>
        <taxon>Embryophyta</taxon>
        <taxon>Tracheophyta</taxon>
        <taxon>Spermatophyta</taxon>
        <taxon>Magnoliopsida</taxon>
        <taxon>eudicotyledons</taxon>
        <taxon>Gunneridae</taxon>
        <taxon>Pentapetalae</taxon>
        <taxon>rosids</taxon>
        <taxon>fabids</taxon>
        <taxon>Rosales</taxon>
        <taxon>Rosaceae</taxon>
        <taxon>Amygdaloideae</taxon>
        <taxon>Maleae</taxon>
        <taxon>Pyrus</taxon>
    </lineage>
</organism>
<reference evidence="4 5" key="1">
    <citation type="submission" date="2019-09" db="EMBL/GenBank/DDBJ databases">
        <authorList>
            <person name="Ou C."/>
        </authorList>
    </citation>
    <scope>NUCLEOTIDE SEQUENCE [LARGE SCALE GENOMIC DNA]</scope>
    <source>
        <strain evidence="4">S2</strain>
        <tissue evidence="4">Leaf</tissue>
    </source>
</reference>
<evidence type="ECO:0000313" key="4">
    <source>
        <dbReference type="EMBL" id="KAB2627364.1"/>
    </source>
</evidence>
<dbReference type="GO" id="GO:0006353">
    <property type="term" value="P:DNA-templated transcription termination"/>
    <property type="evidence" value="ECO:0007669"/>
    <property type="project" value="UniProtKB-KW"/>
</dbReference>
<dbReference type="SMART" id="SM00733">
    <property type="entry name" value="Mterf"/>
    <property type="match status" value="6"/>
</dbReference>
<evidence type="ECO:0000256" key="3">
    <source>
        <dbReference type="ARBA" id="ARBA00022946"/>
    </source>
</evidence>
<accession>A0A5N5HVH7</accession>
<dbReference type="EMBL" id="SMOL01000157">
    <property type="protein sequence ID" value="KAB2627364.1"/>
    <property type="molecule type" value="Genomic_DNA"/>
</dbReference>
<dbReference type="InterPro" id="IPR003690">
    <property type="entry name" value="MTERF"/>
</dbReference>
<keyword evidence="2" id="KW-0804">Transcription</keyword>
<dbReference type="PANTHER" id="PTHR13068">
    <property type="entry name" value="CGI-12 PROTEIN-RELATED"/>
    <property type="match status" value="1"/>
</dbReference>
<dbReference type="Proteomes" id="UP000327157">
    <property type="component" value="Chromosome 2"/>
</dbReference>
<dbReference type="FunFam" id="1.25.70.10:FF:000001">
    <property type="entry name" value="Mitochondrial transcription termination factor-like"/>
    <property type="match status" value="1"/>
</dbReference>
<proteinExistence type="inferred from homology"/>
<dbReference type="OrthoDB" id="637682at2759"/>
<dbReference type="AlphaFoldDB" id="A0A5N5HVH7"/>
<dbReference type="InterPro" id="IPR038538">
    <property type="entry name" value="MTERF_sf"/>
</dbReference>
<keyword evidence="3" id="KW-0809">Transit peptide</keyword>
<comment type="caution">
    <text evidence="4">The sequence shown here is derived from an EMBL/GenBank/DDBJ whole genome shotgun (WGS) entry which is preliminary data.</text>
</comment>